<dbReference type="InterPro" id="IPR002524">
    <property type="entry name" value="Cation_efflux"/>
</dbReference>
<evidence type="ECO:0000256" key="8">
    <source>
        <dbReference type="SAM" id="Phobius"/>
    </source>
</evidence>
<evidence type="ECO:0000256" key="7">
    <source>
        <dbReference type="ARBA" id="ARBA00023136"/>
    </source>
</evidence>
<feature type="domain" description="Cation efflux protein transmembrane" evidence="9">
    <location>
        <begin position="18"/>
        <end position="209"/>
    </location>
</feature>
<comment type="caution">
    <text evidence="11">The sequence shown here is derived from an EMBL/GenBank/DDBJ whole genome shotgun (WGS) entry which is preliminary data.</text>
</comment>
<feature type="transmembrane region" description="Helical" evidence="8">
    <location>
        <begin position="21"/>
        <end position="38"/>
    </location>
</feature>
<dbReference type="AlphaFoldDB" id="A0A7X0SR03"/>
<dbReference type="FunFam" id="1.20.1510.10:FF:000006">
    <property type="entry name" value="Divalent cation efflux transporter"/>
    <property type="match status" value="1"/>
</dbReference>
<dbReference type="Gene3D" id="3.30.70.1350">
    <property type="entry name" value="Cation efflux protein, cytoplasmic domain"/>
    <property type="match status" value="1"/>
</dbReference>
<dbReference type="InterPro" id="IPR050291">
    <property type="entry name" value="CDF_Transporter"/>
</dbReference>
<reference evidence="11 12" key="1">
    <citation type="submission" date="2020-08" db="EMBL/GenBank/DDBJ databases">
        <title>Cohnella phylogeny.</title>
        <authorList>
            <person name="Dunlap C."/>
        </authorList>
    </citation>
    <scope>NUCLEOTIDE SEQUENCE [LARGE SCALE GENOMIC DNA]</scope>
    <source>
        <strain evidence="11 12">CBP 2801</strain>
    </source>
</reference>
<dbReference type="Pfam" id="PF01545">
    <property type="entry name" value="Cation_efflux"/>
    <property type="match status" value="1"/>
</dbReference>
<keyword evidence="3" id="KW-0813">Transport</keyword>
<organism evidence="11 12">
    <name type="scientific">Cohnella zeiphila</name>
    <dbReference type="NCBI Taxonomy" id="2761120"/>
    <lineage>
        <taxon>Bacteria</taxon>
        <taxon>Bacillati</taxon>
        <taxon>Bacillota</taxon>
        <taxon>Bacilli</taxon>
        <taxon>Bacillales</taxon>
        <taxon>Paenibacillaceae</taxon>
        <taxon>Cohnella</taxon>
    </lineage>
</organism>
<keyword evidence="12" id="KW-1185">Reference proteome</keyword>
<evidence type="ECO:0000313" key="12">
    <source>
        <dbReference type="Proteomes" id="UP000564644"/>
    </source>
</evidence>
<dbReference type="PANTHER" id="PTHR43840">
    <property type="entry name" value="MITOCHONDRIAL METAL TRANSPORTER 1-RELATED"/>
    <property type="match status" value="1"/>
</dbReference>
<keyword evidence="7 8" id="KW-0472">Membrane</keyword>
<name>A0A7X0SR03_9BACL</name>
<evidence type="ECO:0000256" key="3">
    <source>
        <dbReference type="ARBA" id="ARBA00022448"/>
    </source>
</evidence>
<dbReference type="RefSeq" id="WP_185132200.1">
    <property type="nucleotide sequence ID" value="NZ_JACJVO010000033.1"/>
</dbReference>
<gene>
    <name evidence="11" type="ORF">H7C18_26835</name>
</gene>
<evidence type="ECO:0000256" key="1">
    <source>
        <dbReference type="ARBA" id="ARBA00004651"/>
    </source>
</evidence>
<keyword evidence="5 8" id="KW-0812">Transmembrane</keyword>
<evidence type="ECO:0000259" key="10">
    <source>
        <dbReference type="Pfam" id="PF16916"/>
    </source>
</evidence>
<dbReference type="InterPro" id="IPR058533">
    <property type="entry name" value="Cation_efflux_TM"/>
</dbReference>
<dbReference type="PANTHER" id="PTHR43840:SF50">
    <property type="entry name" value="MANGANESE EFFLUX SYSTEM PROTEIN MNES"/>
    <property type="match status" value="1"/>
</dbReference>
<evidence type="ECO:0000256" key="6">
    <source>
        <dbReference type="ARBA" id="ARBA00022989"/>
    </source>
</evidence>
<comment type="subcellular location">
    <subcellularLocation>
        <location evidence="1">Cell membrane</location>
        <topology evidence="1">Multi-pass membrane protein</topology>
    </subcellularLocation>
</comment>
<accession>A0A7X0SR03</accession>
<evidence type="ECO:0000256" key="4">
    <source>
        <dbReference type="ARBA" id="ARBA00022475"/>
    </source>
</evidence>
<keyword evidence="4" id="KW-1003">Cell membrane</keyword>
<dbReference type="FunFam" id="3.30.70.1350:FF:000006">
    <property type="entry name" value="Cation transporter"/>
    <property type="match status" value="1"/>
</dbReference>
<dbReference type="InterPro" id="IPR036837">
    <property type="entry name" value="Cation_efflux_CTD_sf"/>
</dbReference>
<dbReference type="InterPro" id="IPR027470">
    <property type="entry name" value="Cation_efflux_CTD"/>
</dbReference>
<protein>
    <submittedName>
        <fullName evidence="11">Cation transporter</fullName>
    </submittedName>
</protein>
<dbReference type="Gene3D" id="1.20.1510.10">
    <property type="entry name" value="Cation efflux protein transmembrane domain"/>
    <property type="match status" value="1"/>
</dbReference>
<dbReference type="InterPro" id="IPR027469">
    <property type="entry name" value="Cation_efflux_TMD_sf"/>
</dbReference>
<dbReference type="GO" id="GO:0008324">
    <property type="term" value="F:monoatomic cation transmembrane transporter activity"/>
    <property type="evidence" value="ECO:0007669"/>
    <property type="project" value="InterPro"/>
</dbReference>
<evidence type="ECO:0000256" key="2">
    <source>
        <dbReference type="ARBA" id="ARBA00008114"/>
    </source>
</evidence>
<keyword evidence="6 8" id="KW-1133">Transmembrane helix</keyword>
<evidence type="ECO:0000313" key="11">
    <source>
        <dbReference type="EMBL" id="MBB6734548.1"/>
    </source>
</evidence>
<feature type="transmembrane region" description="Helical" evidence="8">
    <location>
        <begin position="169"/>
        <end position="195"/>
    </location>
</feature>
<sequence length="290" mass="31682">MNSARQEKKGFSAENGAWLSIAVYIGLSLLKLAVGYFFDSEALTADGLNNTTDVIASLAVLIGLKISKKPADSDHKYGHTRAETVASMASSFIMLAVGLEVLLNAVTHLMKGDTRSPSLLAAVVAAFAAAVMYSVYRYNRKLAAKSGSHALKAVAADNRSDALVSLGTVVGICMSVLGLPWLDAVTAIIVAVLICKTGWDIFRESSHMLTDGFDTDRLEEYKQTIRTMDGVEKIRDIKGRYLGNQVYLDLTIAVDQEMSVYDSHAITENIENELRDKHKVRHVQVHIEPY</sequence>
<dbReference type="GO" id="GO:0005886">
    <property type="term" value="C:plasma membrane"/>
    <property type="evidence" value="ECO:0007669"/>
    <property type="project" value="UniProtKB-SubCell"/>
</dbReference>
<proteinExistence type="inferred from homology"/>
<feature type="transmembrane region" description="Helical" evidence="8">
    <location>
        <begin position="85"/>
        <end position="106"/>
    </location>
</feature>
<dbReference type="EMBL" id="JACJVO010000033">
    <property type="protein sequence ID" value="MBB6734548.1"/>
    <property type="molecule type" value="Genomic_DNA"/>
</dbReference>
<evidence type="ECO:0000256" key="5">
    <source>
        <dbReference type="ARBA" id="ARBA00022692"/>
    </source>
</evidence>
<dbReference type="NCBIfam" id="TIGR01297">
    <property type="entry name" value="CDF"/>
    <property type="match status" value="1"/>
</dbReference>
<feature type="domain" description="Cation efflux protein cytoplasmic" evidence="10">
    <location>
        <begin position="215"/>
        <end position="290"/>
    </location>
</feature>
<evidence type="ECO:0000259" key="9">
    <source>
        <dbReference type="Pfam" id="PF01545"/>
    </source>
</evidence>
<dbReference type="SUPFAM" id="SSF161111">
    <property type="entry name" value="Cation efflux protein transmembrane domain-like"/>
    <property type="match status" value="1"/>
</dbReference>
<dbReference type="Proteomes" id="UP000564644">
    <property type="component" value="Unassembled WGS sequence"/>
</dbReference>
<dbReference type="SUPFAM" id="SSF160240">
    <property type="entry name" value="Cation efflux protein cytoplasmic domain-like"/>
    <property type="match status" value="1"/>
</dbReference>
<dbReference type="Pfam" id="PF16916">
    <property type="entry name" value="ZT_dimer"/>
    <property type="match status" value="1"/>
</dbReference>
<feature type="transmembrane region" description="Helical" evidence="8">
    <location>
        <begin position="118"/>
        <end position="136"/>
    </location>
</feature>
<comment type="similarity">
    <text evidence="2">Belongs to the cation diffusion facilitator (CDF) transporter (TC 2.A.4) family.</text>
</comment>